<dbReference type="AlphaFoldDB" id="A0AAW1RDL6"/>
<dbReference type="SUPFAM" id="SSF52833">
    <property type="entry name" value="Thioredoxin-like"/>
    <property type="match status" value="1"/>
</dbReference>
<accession>A0AAW1RDL6</accession>
<dbReference type="Pfam" id="PF05768">
    <property type="entry name" value="Glrx-like"/>
    <property type="match status" value="1"/>
</dbReference>
<evidence type="ECO:0000256" key="1">
    <source>
        <dbReference type="RuleBase" id="RU363082"/>
    </source>
</evidence>
<protein>
    <recommendedName>
        <fullName evidence="1">Glutaredoxin-like protein</fullName>
    </recommendedName>
</protein>
<keyword evidence="3" id="KW-1185">Reference proteome</keyword>
<keyword evidence="1" id="KW-0249">Electron transport</keyword>
<sequence length="158" mass="18032">MLQCWLCRQFRSLSSQGALQRAVEDMQHKCPYAGQPLRWLQPRVSQPHRLQRLSGAVLRPQAQLKLVLYSKPGCHLCEGLEEKVRAVIARAEFLPSKLSGADLEVRDIRTKPDWMAAYEYSIPVLTKVSEDGHPEKKIPRAPPKMTAERLARHIEEAL</sequence>
<dbReference type="Proteomes" id="UP001438707">
    <property type="component" value="Unassembled WGS sequence"/>
</dbReference>
<gene>
    <name evidence="2" type="ORF">WJX74_006484</name>
</gene>
<proteinExistence type="inferred from homology"/>
<dbReference type="EMBL" id="JALJOS010000013">
    <property type="protein sequence ID" value="KAK9831700.1"/>
    <property type="molecule type" value="Genomic_DNA"/>
</dbReference>
<dbReference type="InterPro" id="IPR008554">
    <property type="entry name" value="Glutaredoxin-like"/>
</dbReference>
<dbReference type="Gene3D" id="3.40.30.10">
    <property type="entry name" value="Glutaredoxin"/>
    <property type="match status" value="1"/>
</dbReference>
<dbReference type="InterPro" id="IPR052565">
    <property type="entry name" value="Glutaredoxin-like_YDR286C"/>
</dbReference>
<evidence type="ECO:0000313" key="3">
    <source>
        <dbReference type="Proteomes" id="UP001438707"/>
    </source>
</evidence>
<dbReference type="PANTHER" id="PTHR33558">
    <property type="entry name" value="GLUTAREDOXIN-LIKE PROTEIN C5ORF63 HOMOLOG"/>
    <property type="match status" value="1"/>
</dbReference>
<organism evidence="2 3">
    <name type="scientific">Apatococcus lobatus</name>
    <dbReference type="NCBI Taxonomy" id="904363"/>
    <lineage>
        <taxon>Eukaryota</taxon>
        <taxon>Viridiplantae</taxon>
        <taxon>Chlorophyta</taxon>
        <taxon>core chlorophytes</taxon>
        <taxon>Trebouxiophyceae</taxon>
        <taxon>Chlorellales</taxon>
        <taxon>Chlorellaceae</taxon>
        <taxon>Apatococcus</taxon>
    </lineage>
</organism>
<keyword evidence="1" id="KW-0813">Transport</keyword>
<comment type="caution">
    <text evidence="2">The sequence shown here is derived from an EMBL/GenBank/DDBJ whole genome shotgun (WGS) entry which is preliminary data.</text>
</comment>
<dbReference type="PANTHER" id="PTHR33558:SF1">
    <property type="entry name" value="GLUTAREDOXIN-LIKE PROTEIN C5ORF63 HOMOLOG"/>
    <property type="match status" value="1"/>
</dbReference>
<dbReference type="InterPro" id="IPR036249">
    <property type="entry name" value="Thioredoxin-like_sf"/>
</dbReference>
<reference evidence="2 3" key="1">
    <citation type="journal article" date="2024" name="Nat. Commun.">
        <title>Phylogenomics reveals the evolutionary origins of lichenization in chlorophyte algae.</title>
        <authorList>
            <person name="Puginier C."/>
            <person name="Libourel C."/>
            <person name="Otte J."/>
            <person name="Skaloud P."/>
            <person name="Haon M."/>
            <person name="Grisel S."/>
            <person name="Petersen M."/>
            <person name="Berrin J.G."/>
            <person name="Delaux P.M."/>
            <person name="Dal Grande F."/>
            <person name="Keller J."/>
        </authorList>
    </citation>
    <scope>NUCLEOTIDE SEQUENCE [LARGE SCALE GENOMIC DNA]</scope>
    <source>
        <strain evidence="2 3">SAG 2145</strain>
    </source>
</reference>
<evidence type="ECO:0000313" key="2">
    <source>
        <dbReference type="EMBL" id="KAK9831700.1"/>
    </source>
</evidence>
<name>A0AAW1RDL6_9CHLO</name>
<comment type="similarity">
    <text evidence="1">Belongs to the glutaredoxin family.</text>
</comment>